<protein>
    <recommendedName>
        <fullName evidence="4 6">Signal peptidase I</fullName>
        <ecNumber evidence="4 6">3.4.21.89</ecNumber>
    </recommendedName>
</protein>
<evidence type="ECO:0000313" key="9">
    <source>
        <dbReference type="Proteomes" id="UP000268059"/>
    </source>
</evidence>
<dbReference type="InParanoid" id="A0A3G9J4L5"/>
<dbReference type="Pfam" id="PF10502">
    <property type="entry name" value="Peptidase_S26"/>
    <property type="match status" value="1"/>
</dbReference>
<dbReference type="RefSeq" id="WP_125118471.1">
    <property type="nucleotide sequence ID" value="NZ_AP019309.1"/>
</dbReference>
<comment type="similarity">
    <text evidence="3 6">Belongs to the peptidase S26 family.</text>
</comment>
<dbReference type="KEGG" id="ebm:SG0102_04660"/>
<keyword evidence="5 6" id="KW-0378">Hydrolase</keyword>
<dbReference type="EC" id="3.4.21.89" evidence="4 6"/>
<dbReference type="PANTHER" id="PTHR43390:SF1">
    <property type="entry name" value="CHLOROPLAST PROCESSING PEPTIDASE"/>
    <property type="match status" value="1"/>
</dbReference>
<comment type="catalytic activity">
    <reaction evidence="1 6">
        <text>Cleavage of hydrophobic, N-terminal signal or leader sequences from secreted and periplasmic proteins.</text>
        <dbReference type="EC" id="3.4.21.89"/>
    </reaction>
</comment>
<dbReference type="NCBIfam" id="TIGR02227">
    <property type="entry name" value="sigpep_I_bact"/>
    <property type="match status" value="1"/>
</dbReference>
<dbReference type="GO" id="GO:0004252">
    <property type="term" value="F:serine-type endopeptidase activity"/>
    <property type="evidence" value="ECO:0007669"/>
    <property type="project" value="InterPro"/>
</dbReference>
<accession>A0A3G9J4L5</accession>
<dbReference type="InterPro" id="IPR000223">
    <property type="entry name" value="Pept_S26A_signal_pept_1"/>
</dbReference>
<keyword evidence="6" id="KW-0645">Protease</keyword>
<dbReference type="GO" id="GO:0005886">
    <property type="term" value="C:plasma membrane"/>
    <property type="evidence" value="ECO:0007669"/>
    <property type="project" value="UniProtKB-SubCell"/>
</dbReference>
<evidence type="ECO:0000313" key="8">
    <source>
        <dbReference type="EMBL" id="BBH25532.1"/>
    </source>
</evidence>
<dbReference type="PANTHER" id="PTHR43390">
    <property type="entry name" value="SIGNAL PEPTIDASE I"/>
    <property type="match status" value="1"/>
</dbReference>
<dbReference type="OrthoDB" id="9802919at2"/>
<keyword evidence="6" id="KW-0472">Membrane</keyword>
<evidence type="ECO:0000259" key="7">
    <source>
        <dbReference type="Pfam" id="PF10502"/>
    </source>
</evidence>
<evidence type="ECO:0000256" key="4">
    <source>
        <dbReference type="ARBA" id="ARBA00013208"/>
    </source>
</evidence>
<keyword evidence="6" id="KW-0812">Transmembrane</keyword>
<feature type="transmembrane region" description="Helical" evidence="6">
    <location>
        <begin position="12"/>
        <end position="36"/>
    </location>
</feature>
<dbReference type="Gene3D" id="2.10.109.10">
    <property type="entry name" value="Umud Fragment, subunit A"/>
    <property type="match status" value="1"/>
</dbReference>
<dbReference type="GO" id="GO:0006465">
    <property type="term" value="P:signal peptide processing"/>
    <property type="evidence" value="ECO:0007669"/>
    <property type="project" value="InterPro"/>
</dbReference>
<dbReference type="PRINTS" id="PR00727">
    <property type="entry name" value="LEADERPTASE"/>
</dbReference>
<evidence type="ECO:0000256" key="6">
    <source>
        <dbReference type="RuleBase" id="RU362042"/>
    </source>
</evidence>
<keyword evidence="9" id="KW-1185">Reference proteome</keyword>
<dbReference type="InterPro" id="IPR019758">
    <property type="entry name" value="Pept_S26A_signal_pept_1_CS"/>
</dbReference>
<dbReference type="InterPro" id="IPR019533">
    <property type="entry name" value="Peptidase_S26"/>
</dbReference>
<dbReference type="PROSITE" id="PS00761">
    <property type="entry name" value="SPASE_I_3"/>
    <property type="match status" value="1"/>
</dbReference>
<dbReference type="SUPFAM" id="SSF51306">
    <property type="entry name" value="LexA/Signal peptidase"/>
    <property type="match status" value="1"/>
</dbReference>
<gene>
    <name evidence="8" type="ORF">SG0102_04660</name>
</gene>
<dbReference type="InterPro" id="IPR036286">
    <property type="entry name" value="LexA/Signal_pep-like_sf"/>
</dbReference>
<sequence>MKGKKISKEKKKTIVSIIVVVFAVAMILVATFVPFYHVEGDAMANTMNNGDLVCVHKTKDIQKGDVIAFYYNNKVLVRRVIGVSNDKISIDQSGNVSVNGTKIKEDYTSDKGDLKNRDIVYPYTVDADKYFVLGDHRSRSVDSRVKALGCVTSKQIIGKVILTIWPLPHFGVH</sequence>
<dbReference type="CDD" id="cd06530">
    <property type="entry name" value="S26_SPase_I"/>
    <property type="match status" value="1"/>
</dbReference>
<dbReference type="GO" id="GO:0009003">
    <property type="term" value="F:signal peptidase activity"/>
    <property type="evidence" value="ECO:0007669"/>
    <property type="project" value="UniProtKB-EC"/>
</dbReference>
<dbReference type="Proteomes" id="UP000268059">
    <property type="component" value="Chromosome"/>
</dbReference>
<proteinExistence type="inferred from homology"/>
<feature type="domain" description="Peptidase S26" evidence="7">
    <location>
        <begin position="14"/>
        <end position="165"/>
    </location>
</feature>
<dbReference type="EMBL" id="AP019309">
    <property type="protein sequence ID" value="BBH25532.1"/>
    <property type="molecule type" value="Genomic_DNA"/>
</dbReference>
<evidence type="ECO:0000256" key="3">
    <source>
        <dbReference type="ARBA" id="ARBA00009370"/>
    </source>
</evidence>
<dbReference type="AlphaFoldDB" id="A0A3G9J4L5"/>
<keyword evidence="6" id="KW-1133">Transmembrane helix</keyword>
<reference evidence="8 9" key="1">
    <citation type="submission" date="2018-11" db="EMBL/GenBank/DDBJ databases">
        <title>Novel Erysipelotrichaceae bacterium isolated from small intestine of a swine.</title>
        <authorList>
            <person name="Kim J.S."/>
            <person name="Choe H."/>
            <person name="Lee Y.R."/>
            <person name="Kim K.M."/>
            <person name="Park D.S."/>
        </authorList>
    </citation>
    <scope>NUCLEOTIDE SEQUENCE [LARGE SCALE GENOMIC DNA]</scope>
    <source>
        <strain evidence="8 9">SG0102</strain>
    </source>
</reference>
<organism evidence="8 9">
    <name type="scientific">Intestinibaculum porci</name>
    <dbReference type="NCBI Taxonomy" id="2487118"/>
    <lineage>
        <taxon>Bacteria</taxon>
        <taxon>Bacillati</taxon>
        <taxon>Bacillota</taxon>
        <taxon>Erysipelotrichia</taxon>
        <taxon>Erysipelotrichales</taxon>
        <taxon>Erysipelotrichaceae</taxon>
        <taxon>Intestinibaculum</taxon>
    </lineage>
</organism>
<evidence type="ECO:0000256" key="1">
    <source>
        <dbReference type="ARBA" id="ARBA00000677"/>
    </source>
</evidence>
<name>A0A3G9J4L5_9FIRM</name>
<evidence type="ECO:0000256" key="2">
    <source>
        <dbReference type="ARBA" id="ARBA00004401"/>
    </source>
</evidence>
<evidence type="ECO:0000256" key="5">
    <source>
        <dbReference type="ARBA" id="ARBA00022801"/>
    </source>
</evidence>
<comment type="subcellular location">
    <subcellularLocation>
        <location evidence="2">Cell membrane</location>
        <topology evidence="2">Single-pass type II membrane protein</topology>
    </subcellularLocation>
    <subcellularLocation>
        <location evidence="6">Membrane</location>
        <topology evidence="6">Single-pass type II membrane protein</topology>
    </subcellularLocation>
</comment>